<protein>
    <submittedName>
        <fullName evidence="1">Uncharacterized protein</fullName>
    </submittedName>
</protein>
<proteinExistence type="predicted"/>
<dbReference type="AlphaFoldDB" id="A0A0E9R9C6"/>
<reference evidence="1" key="2">
    <citation type="journal article" date="2015" name="Fish Shellfish Immunol.">
        <title>Early steps in the European eel (Anguilla anguilla)-Vibrio vulnificus interaction in the gills: Role of the RtxA13 toxin.</title>
        <authorList>
            <person name="Callol A."/>
            <person name="Pajuelo D."/>
            <person name="Ebbesson L."/>
            <person name="Teles M."/>
            <person name="MacKenzie S."/>
            <person name="Amaro C."/>
        </authorList>
    </citation>
    <scope>NUCLEOTIDE SEQUENCE</scope>
</reference>
<sequence length="35" mass="4006">MNLNKHGSTGPRPQAIMRFCTIHTCSFNSCYIFQT</sequence>
<reference evidence="1" key="1">
    <citation type="submission" date="2014-11" db="EMBL/GenBank/DDBJ databases">
        <authorList>
            <person name="Amaro Gonzalez C."/>
        </authorList>
    </citation>
    <scope>NUCLEOTIDE SEQUENCE</scope>
</reference>
<name>A0A0E9R9C6_ANGAN</name>
<organism evidence="1">
    <name type="scientific">Anguilla anguilla</name>
    <name type="common">European freshwater eel</name>
    <name type="synonym">Muraena anguilla</name>
    <dbReference type="NCBI Taxonomy" id="7936"/>
    <lineage>
        <taxon>Eukaryota</taxon>
        <taxon>Metazoa</taxon>
        <taxon>Chordata</taxon>
        <taxon>Craniata</taxon>
        <taxon>Vertebrata</taxon>
        <taxon>Euteleostomi</taxon>
        <taxon>Actinopterygii</taxon>
        <taxon>Neopterygii</taxon>
        <taxon>Teleostei</taxon>
        <taxon>Anguilliformes</taxon>
        <taxon>Anguillidae</taxon>
        <taxon>Anguilla</taxon>
    </lineage>
</organism>
<accession>A0A0E9R9C6</accession>
<dbReference type="EMBL" id="GBXM01083200">
    <property type="protein sequence ID" value="JAH25377.1"/>
    <property type="molecule type" value="Transcribed_RNA"/>
</dbReference>
<evidence type="ECO:0000313" key="1">
    <source>
        <dbReference type="EMBL" id="JAH25377.1"/>
    </source>
</evidence>